<reference evidence="2 3" key="1">
    <citation type="journal article" date="2020" name="Elife">
        <title>Loss of centromere function drives karyotype evolution in closely related Malassezia species.</title>
        <authorList>
            <person name="Sankaranarayanan S.R."/>
            <person name="Ianiri G."/>
            <person name="Coelho M.A."/>
            <person name="Reza M.H."/>
            <person name="Thimmappa B.C."/>
            <person name="Ganguly P."/>
            <person name="Vadnala R.N."/>
            <person name="Sun S."/>
            <person name="Siddharthan R."/>
            <person name="Tellgren-Roth C."/>
            <person name="Dawson T.L."/>
            <person name="Heitman J."/>
            <person name="Sanyal K."/>
        </authorList>
    </citation>
    <scope>NUCLEOTIDE SEQUENCE [LARGE SCALE GENOMIC DNA]</scope>
    <source>
        <strain evidence="2">CBS14141</strain>
    </source>
</reference>
<evidence type="ECO:0000313" key="3">
    <source>
        <dbReference type="Proteomes" id="UP000818624"/>
    </source>
</evidence>
<feature type="compositionally biased region" description="Polar residues" evidence="1">
    <location>
        <begin position="815"/>
        <end position="824"/>
    </location>
</feature>
<feature type="region of interest" description="Disordered" evidence="1">
    <location>
        <begin position="799"/>
        <end position="870"/>
    </location>
</feature>
<name>A0ABY8EKJ0_MALFU</name>
<sequence length="900" mass="97302">MPIFNRNNQPAAAATAAPAAADGSPEKPGTDSETKWFNKRPGPLSFAGLSKLASSEKTPSTPPATSARQAAFPFPHTAADGPGRVDAPRLSQFSLSLNDLVNKAFIASNTSSSTQAPLSWTSPFSGASISTPRLQNITYGNNRLPDRVKVIEMTRLFIQELQTAAAVDPYLLRAVSRAILKSISQFVTRIESLLVPASRDPGALVIPASVKAAQHLPAAMEFNLALMSLEWIVEESLERCLNGLPPLALLNSPNIMVPTSSEGEAALPMPQYVHEILSPLREQMEASIIHVVQPVLVQVKSSLAACIARANPHPFQPQGRNEAEREGAGDFGARIQSGTPWLKELEERLDAAYRLLFLRISERCGQDGQAWFISVAIHIIWKGLVAITSRSVFAPASVVEEQFAHTFGRTSGTTPSSVVLNSLLSGDFSHSRRVPTPTQLAHALRSVGKPGAHRLRRAPGESSTGSHTPIEGANDLGFDGWKSHFTLPTDADCYVIHPLLVAEQLHDLQMFERLMVQFTADLVVPPQARKKRRSASRQRQSSGDSESSVEARAAVLDADAAQRAAGALSDEPEAMPSPHDDEDLARAALKEALAALQSTVVVLRTLLQEPDTLQFFAMRSRAPVESTEQFLSPTASHAFNVIPELLLIHIAFCRIPPGWTKRDEAKDDGDAARADLLPTPPQLFGYSWTDYDAALTGFAAGEAAASSLARLYQPVIGQVYRTLDDRCGDACDHALQPDREANDDDVCSEHSDVSDADMAGMTQSEPALENLSLQDRGRTVRQVSGGAAAHMDLGGTVRSRSVHRTGGAGRFWRKSPSQNNSTLSFHLPNALPPRVSRANATSSPYRALSRSRRGSPVQQSSSPSLPRSTTHTLAHMQRNALNMFDSVLLRVGQTYRSVSP</sequence>
<feature type="compositionally biased region" description="Polar residues" evidence="1">
    <location>
        <begin position="52"/>
        <end position="68"/>
    </location>
</feature>
<accession>A0ABY8EKJ0</accession>
<feature type="compositionally biased region" description="Basic and acidic residues" evidence="1">
    <location>
        <begin position="24"/>
        <end position="36"/>
    </location>
</feature>
<dbReference type="EMBL" id="CP046234">
    <property type="protein sequence ID" value="WFD46135.1"/>
    <property type="molecule type" value="Genomic_DNA"/>
</dbReference>
<protein>
    <submittedName>
        <fullName evidence="2">Uncharacterized protein</fullName>
    </submittedName>
</protein>
<feature type="compositionally biased region" description="Low complexity" evidence="1">
    <location>
        <begin position="10"/>
        <end position="21"/>
    </location>
</feature>
<evidence type="ECO:0000313" key="2">
    <source>
        <dbReference type="EMBL" id="WFD46135.1"/>
    </source>
</evidence>
<feature type="region of interest" description="Disordered" evidence="1">
    <location>
        <begin position="1"/>
        <end position="68"/>
    </location>
</feature>
<feature type="region of interest" description="Disordered" evidence="1">
    <location>
        <begin position="449"/>
        <end position="471"/>
    </location>
</feature>
<gene>
    <name evidence="2" type="ORF">GLX27_000764</name>
</gene>
<keyword evidence="3" id="KW-1185">Reference proteome</keyword>
<proteinExistence type="predicted"/>
<feature type="region of interest" description="Disordered" evidence="1">
    <location>
        <begin position="527"/>
        <end position="551"/>
    </location>
</feature>
<organism evidence="2 3">
    <name type="scientific">Malassezia furfur</name>
    <name type="common">Pityriasis versicolor infection agent</name>
    <name type="synonym">Pityrosporum furfur</name>
    <dbReference type="NCBI Taxonomy" id="55194"/>
    <lineage>
        <taxon>Eukaryota</taxon>
        <taxon>Fungi</taxon>
        <taxon>Dikarya</taxon>
        <taxon>Basidiomycota</taxon>
        <taxon>Ustilaginomycotina</taxon>
        <taxon>Malasseziomycetes</taxon>
        <taxon>Malasseziales</taxon>
        <taxon>Malasseziaceae</taxon>
        <taxon>Malassezia</taxon>
    </lineage>
</organism>
<dbReference type="Proteomes" id="UP000818624">
    <property type="component" value="Chromosome 1"/>
</dbReference>
<evidence type="ECO:0000256" key="1">
    <source>
        <dbReference type="SAM" id="MobiDB-lite"/>
    </source>
</evidence>
<feature type="compositionally biased region" description="Low complexity" evidence="1">
    <location>
        <begin position="854"/>
        <end position="868"/>
    </location>
</feature>